<dbReference type="Proteomes" id="UP000436088">
    <property type="component" value="Unassembled WGS sequence"/>
</dbReference>
<dbReference type="Gene3D" id="3.60.10.10">
    <property type="entry name" value="Endonuclease/exonuclease/phosphatase"/>
    <property type="match status" value="1"/>
</dbReference>
<dbReference type="InterPro" id="IPR035979">
    <property type="entry name" value="RBD_domain_sf"/>
</dbReference>
<dbReference type="PANTHER" id="PTHR36617:SF5">
    <property type="entry name" value="OS05G0421675 PROTEIN"/>
    <property type="match status" value="1"/>
</dbReference>
<proteinExistence type="predicted"/>
<reference evidence="1" key="1">
    <citation type="submission" date="2019-09" db="EMBL/GenBank/DDBJ databases">
        <title>Draft genome information of white flower Hibiscus syriacus.</title>
        <authorList>
            <person name="Kim Y.-M."/>
        </authorList>
    </citation>
    <scope>NUCLEOTIDE SEQUENCE [LARGE SCALE GENOMIC DNA]</scope>
    <source>
        <strain evidence="1">YM2019G1</strain>
    </source>
</reference>
<dbReference type="SUPFAM" id="SSF56219">
    <property type="entry name" value="DNase I-like"/>
    <property type="match status" value="1"/>
</dbReference>
<evidence type="ECO:0008006" key="3">
    <source>
        <dbReference type="Google" id="ProtNLM"/>
    </source>
</evidence>
<evidence type="ECO:0000313" key="2">
    <source>
        <dbReference type="Proteomes" id="UP000436088"/>
    </source>
</evidence>
<dbReference type="EMBL" id="VEPZ02000966">
    <property type="protein sequence ID" value="KAE8706948.1"/>
    <property type="molecule type" value="Genomic_DNA"/>
</dbReference>
<sequence length="676" mass="76553">MAGRSRKRLSAGSTFAFVRFSSKNEAISAVRRADGRLMDGYRIRVFHNRALEINNKRSEPGKLVKKVWKPSLRDTRSFKDVLSVRNKEDGLSHGNVLENQAYRRVESDVVVHVSFSEDCSPNRVPNSHIGSTSIVVPKNEVRWREKCLVGKIKRMYNKDIIQTAFVAEGLDVRVNLWHELLVVIQFKGETERQAYWNRRNEWIRKWSYESLSQRSENGFLTDRNLHAVPNMENLSGVGNGLHEVPIRSIDGPVIMVEDQSNPNAVEGNLVFSDNKGTNLVNGRKSQSKSISLRKKKSVKRNSVRFQAEKDQFGGVLSSGVNFGKSLGEGNDVADTLAVADSLGVQFAASREKVLDQLEYLQSLGLGKKEKVKAVSRLIESNRASMVLLQESKTVVIPVSVERMIKSILDREIVVAPAEGFSGGLISLWDRNIFIANSHTVSRRFIMLEGLLVLHKVKIGIINVYGPNFYGERVSFFDQLNNIIDSLKLPVVVGGDFNIVRKNSERTGNHDNLASMLFENFISKWDLVDVPISDVRCVMGTGHRIDFWNDHWTDFQSLKAVFPRIYGITMKKFCSISEFGYSANGKWVWNIELRHGFFEWENVIWNNFCQVLKSGVSSNPGVDRLKWIGSPNGIYYPKDFCIKLATIGVWANVLWQTLSPVVQEFERSTQYIILGVS</sequence>
<dbReference type="SUPFAM" id="SSF54928">
    <property type="entry name" value="RNA-binding domain, RBD"/>
    <property type="match status" value="1"/>
</dbReference>
<evidence type="ECO:0000313" key="1">
    <source>
        <dbReference type="EMBL" id="KAE8706948.1"/>
    </source>
</evidence>
<dbReference type="GO" id="GO:0003676">
    <property type="term" value="F:nucleic acid binding"/>
    <property type="evidence" value="ECO:0007669"/>
    <property type="project" value="InterPro"/>
</dbReference>
<comment type="caution">
    <text evidence="1">The sequence shown here is derived from an EMBL/GenBank/DDBJ whole genome shotgun (WGS) entry which is preliminary data.</text>
</comment>
<gene>
    <name evidence="1" type="ORF">F3Y22_tig00110387pilonHSYRG00356</name>
</gene>
<dbReference type="PANTHER" id="PTHR36617">
    <property type="entry name" value="PROTEIN, PUTATIVE-RELATED"/>
    <property type="match status" value="1"/>
</dbReference>
<dbReference type="AlphaFoldDB" id="A0A6A3ASR9"/>
<organism evidence="1 2">
    <name type="scientific">Hibiscus syriacus</name>
    <name type="common">Rose of Sharon</name>
    <dbReference type="NCBI Taxonomy" id="106335"/>
    <lineage>
        <taxon>Eukaryota</taxon>
        <taxon>Viridiplantae</taxon>
        <taxon>Streptophyta</taxon>
        <taxon>Embryophyta</taxon>
        <taxon>Tracheophyta</taxon>
        <taxon>Spermatophyta</taxon>
        <taxon>Magnoliopsida</taxon>
        <taxon>eudicotyledons</taxon>
        <taxon>Gunneridae</taxon>
        <taxon>Pentapetalae</taxon>
        <taxon>rosids</taxon>
        <taxon>malvids</taxon>
        <taxon>Malvales</taxon>
        <taxon>Malvaceae</taxon>
        <taxon>Malvoideae</taxon>
        <taxon>Hibiscus</taxon>
    </lineage>
</organism>
<dbReference type="InterPro" id="IPR036691">
    <property type="entry name" value="Endo/exonu/phosph_ase_sf"/>
</dbReference>
<accession>A0A6A3ASR9</accession>
<keyword evidence="2" id="KW-1185">Reference proteome</keyword>
<name>A0A6A3ASR9_HIBSY</name>
<protein>
    <recommendedName>
        <fullName evidence="3">RRM domain-containing protein</fullName>
    </recommendedName>
</protein>